<name>A0A0F7L4R8_9VIRU</name>
<sequence>MGDRMKSIQERIELTPDQKKTFTALVKAVNRCTKTGIFFYQVLESLGALNGNGFRDIVLEDDRLVGVPNKCFEVERCLQHLSYPSVNTACGFADDDHFIRLKTD</sequence>
<reference evidence="1" key="1">
    <citation type="journal article" date="2015" name="Front. Microbiol.">
        <title>Combining genomic sequencing methods to explore viral diversity and reveal potential virus-host interactions.</title>
        <authorList>
            <person name="Chow C.E."/>
            <person name="Winget D.M."/>
            <person name="White R.A.III."/>
            <person name="Hallam S.J."/>
            <person name="Suttle C.A."/>
        </authorList>
    </citation>
    <scope>NUCLEOTIDE SEQUENCE</scope>
    <source>
        <strain evidence="1">Anoxic3_9</strain>
    </source>
</reference>
<protein>
    <submittedName>
        <fullName evidence="1">Uncharacterized protein</fullName>
    </submittedName>
</protein>
<dbReference type="EMBL" id="KR029584">
    <property type="protein sequence ID" value="AKH46493.1"/>
    <property type="molecule type" value="Genomic_DNA"/>
</dbReference>
<evidence type="ECO:0000313" key="1">
    <source>
        <dbReference type="EMBL" id="AKH46493.1"/>
    </source>
</evidence>
<proteinExistence type="predicted"/>
<accession>A0A0F7L4R8</accession>
<reference evidence="1" key="2">
    <citation type="submission" date="2015-03" db="EMBL/GenBank/DDBJ databases">
        <authorList>
            <person name="Chow C.-E.T."/>
            <person name="Winget D.M."/>
            <person name="White R.A.III."/>
            <person name="Hallam S.J."/>
            <person name="Suttle C.A."/>
        </authorList>
    </citation>
    <scope>NUCLEOTIDE SEQUENCE</scope>
    <source>
        <strain evidence="1">Anoxic3_9</strain>
    </source>
</reference>
<organism evidence="1">
    <name type="scientific">uncultured marine virus</name>
    <dbReference type="NCBI Taxonomy" id="186617"/>
    <lineage>
        <taxon>Viruses</taxon>
        <taxon>environmental samples</taxon>
    </lineage>
</organism>